<dbReference type="EMBL" id="FMZO01000004">
    <property type="protein sequence ID" value="SDC86578.1"/>
    <property type="molecule type" value="Genomic_DNA"/>
</dbReference>
<sequence length="376" mass="43558">MIERALLKKIIHDCAKQKVSLLVGARRVGKTELLLQVRAHFENDCLWLNGEDEDTASLLAERTEANYNRLLQQKKLLIIDEAQYITDIGRKVKLMIDAIKPLHIIITGSSSFDLQQKEGEPLVGRTITNQLYPIAQMELSPTENILQTRQNLPDRLVFGGYPEVLGIPVQSEKQQYLQELVNTYLLKDILAFENIRNPLKIKSLLILLAHQIGKEVSLEELGRNLGISKNTVERYLELLAKSFVLYKRQGFSKNLRKEIVKSSRWYFFDNGVRNALLNNFQPLAIRQDTGMLWENYVLSERIKYTAYRQEHVNSYFWRTYDQQEIDLIEEKAGSITAYEMKWNATAAKRPVAFSKAYPDAAFHTLSRNNYEDFIAR</sequence>
<dbReference type="OrthoDB" id="9778168at2"/>
<reference evidence="4" key="1">
    <citation type="submission" date="2016-10" db="EMBL/GenBank/DDBJ databases">
        <authorList>
            <person name="Varghese N."/>
            <person name="Submissions S."/>
        </authorList>
    </citation>
    <scope>NUCLEOTIDE SEQUENCE [LARGE SCALE GENOMIC DNA]</scope>
    <source>
        <strain evidence="4">DSM 25811 / CCM 8410 / LMG 26954 / E90</strain>
    </source>
</reference>
<dbReference type="Proteomes" id="UP000198757">
    <property type="component" value="Unassembled WGS sequence"/>
</dbReference>
<evidence type="ECO:0000313" key="4">
    <source>
        <dbReference type="Proteomes" id="UP000198757"/>
    </source>
</evidence>
<protein>
    <recommendedName>
        <fullName evidence="5">AAA+ ATPase domain-containing protein</fullName>
    </recommendedName>
</protein>
<feature type="domain" description="AAA" evidence="1">
    <location>
        <begin position="17"/>
        <end position="139"/>
    </location>
</feature>
<dbReference type="STRING" id="1285928.SAMN04487894_104254"/>
<proteinExistence type="predicted"/>
<dbReference type="InterPro" id="IPR027417">
    <property type="entry name" value="P-loop_NTPase"/>
</dbReference>
<dbReference type="InterPro" id="IPR025420">
    <property type="entry name" value="DUF4143"/>
</dbReference>
<dbReference type="AlphaFoldDB" id="A0A1G6Q2P3"/>
<accession>A0A1G6Q2P3</accession>
<evidence type="ECO:0000259" key="1">
    <source>
        <dbReference type="Pfam" id="PF13173"/>
    </source>
</evidence>
<dbReference type="Pfam" id="PF13635">
    <property type="entry name" value="DUF4143"/>
    <property type="match status" value="1"/>
</dbReference>
<organism evidence="3 4">
    <name type="scientific">Niabella drilacis (strain DSM 25811 / CCM 8410 / CCUG 62505 / LMG 26954 / E90)</name>
    <dbReference type="NCBI Taxonomy" id="1285928"/>
    <lineage>
        <taxon>Bacteria</taxon>
        <taxon>Pseudomonadati</taxon>
        <taxon>Bacteroidota</taxon>
        <taxon>Chitinophagia</taxon>
        <taxon>Chitinophagales</taxon>
        <taxon>Chitinophagaceae</taxon>
        <taxon>Niabella</taxon>
    </lineage>
</organism>
<evidence type="ECO:0000313" key="3">
    <source>
        <dbReference type="EMBL" id="SDC86578.1"/>
    </source>
</evidence>
<keyword evidence="4" id="KW-1185">Reference proteome</keyword>
<evidence type="ECO:0000259" key="2">
    <source>
        <dbReference type="Pfam" id="PF13635"/>
    </source>
</evidence>
<dbReference type="SUPFAM" id="SSF52540">
    <property type="entry name" value="P-loop containing nucleoside triphosphate hydrolases"/>
    <property type="match status" value="1"/>
</dbReference>
<dbReference type="RefSeq" id="WP_090389866.1">
    <property type="nucleotide sequence ID" value="NZ_FMZO01000004.1"/>
</dbReference>
<feature type="domain" description="DUF4143" evidence="2">
    <location>
        <begin position="187"/>
        <end position="343"/>
    </location>
</feature>
<evidence type="ECO:0008006" key="5">
    <source>
        <dbReference type="Google" id="ProtNLM"/>
    </source>
</evidence>
<dbReference type="PANTHER" id="PTHR43566">
    <property type="entry name" value="CONSERVED PROTEIN"/>
    <property type="match status" value="1"/>
</dbReference>
<dbReference type="PANTHER" id="PTHR43566:SF1">
    <property type="entry name" value="AAA+ ATPASE DOMAIN-CONTAINING PROTEIN"/>
    <property type="match status" value="1"/>
</dbReference>
<dbReference type="InterPro" id="IPR041682">
    <property type="entry name" value="AAA_14"/>
</dbReference>
<gene>
    <name evidence="3" type="ORF">SAMN04487894_104254</name>
</gene>
<name>A0A1G6Q2P3_NIADE</name>
<dbReference type="Pfam" id="PF13173">
    <property type="entry name" value="AAA_14"/>
    <property type="match status" value="1"/>
</dbReference>
<dbReference type="Gene3D" id="3.40.50.300">
    <property type="entry name" value="P-loop containing nucleotide triphosphate hydrolases"/>
    <property type="match status" value="1"/>
</dbReference>